<dbReference type="STRING" id="1385369.N825_17135"/>
<dbReference type="GO" id="GO:0006552">
    <property type="term" value="P:L-leucine catabolic process"/>
    <property type="evidence" value="ECO:0007669"/>
    <property type="project" value="TreeGrafter"/>
</dbReference>
<dbReference type="PANTHER" id="PTHR43884:SF12">
    <property type="entry name" value="ISOVALERYL-COA DEHYDROGENASE, MITOCHONDRIAL-RELATED"/>
    <property type="match status" value="1"/>
</dbReference>
<protein>
    <submittedName>
        <fullName evidence="4">Acyl-CoA dehydrogenase</fullName>
    </submittedName>
</protein>
<dbReference type="Gene3D" id="2.40.110.10">
    <property type="entry name" value="Butyryl-CoA Dehydrogenase, subunit A, domain 2"/>
    <property type="match status" value="1"/>
</dbReference>
<dbReference type="AlphaFoldDB" id="W9GUH0"/>
<evidence type="ECO:0000256" key="1">
    <source>
        <dbReference type="ARBA" id="ARBA00023002"/>
    </source>
</evidence>
<dbReference type="RefSeq" id="WP_157619551.1">
    <property type="nucleotide sequence ID" value="NZ_AVFL01000025.1"/>
</dbReference>
<dbReference type="Proteomes" id="UP000019486">
    <property type="component" value="Unassembled WGS sequence"/>
</dbReference>
<sequence>MNIQTPAPAPTQAFPPMAPERVARFAAAVPGPVPEDGFPLDAIEALERSGLLTAPLPVDQGGCGLGLVPGTMRELLDTLRAAGRIDLAVGRLYEGHCNALQLIHHFGTPEQWTAAAHDAAAGHMFAVWNTQGGRGVDLSDRDGRPVLDGEKTFCSGAGDITRPLITVSAAGQQPRMCLIRAEELPMGFDLTAWKPLGMVASSSGAIRIDDMTIEPADLIGQPGDYHLQPWFSGGAVRFAAVHLGGAEALLDEVVEHLTSRGRDGDPYQVARVGTMAVAVESGRAWLARAAEAADAVFGHGDPAPDAAAEAVHVANMTRTAIERICLDVLEDAVRGIGVAGLLKPHPLERRGGDLTTYLRQPAPDATLAAVGKHVLATRGQRSSGAGA</sequence>
<evidence type="ECO:0000259" key="3">
    <source>
        <dbReference type="Pfam" id="PF08028"/>
    </source>
</evidence>
<evidence type="ECO:0000259" key="2">
    <source>
        <dbReference type="Pfam" id="PF02771"/>
    </source>
</evidence>
<dbReference type="Gene3D" id="1.20.140.10">
    <property type="entry name" value="Butyryl-CoA Dehydrogenase, subunit A, domain 3"/>
    <property type="match status" value="1"/>
</dbReference>
<dbReference type="PATRIC" id="fig|1385369.3.peg.5406"/>
<proteinExistence type="predicted"/>
<dbReference type="Pfam" id="PF08028">
    <property type="entry name" value="Acyl-CoA_dh_2"/>
    <property type="match status" value="1"/>
</dbReference>
<comment type="caution">
    <text evidence="4">The sequence shown here is derived from an EMBL/GenBank/DDBJ whole genome shotgun (WGS) entry which is preliminary data.</text>
</comment>
<dbReference type="PANTHER" id="PTHR43884">
    <property type="entry name" value="ACYL-COA DEHYDROGENASE"/>
    <property type="match status" value="1"/>
</dbReference>
<keyword evidence="5" id="KW-1185">Reference proteome</keyword>
<dbReference type="Pfam" id="PF02771">
    <property type="entry name" value="Acyl-CoA_dh_N"/>
    <property type="match status" value="1"/>
</dbReference>
<dbReference type="GO" id="GO:0008470">
    <property type="term" value="F:3-methylbutanoyl-CoA dehydrogenase activity"/>
    <property type="evidence" value="ECO:0007669"/>
    <property type="project" value="TreeGrafter"/>
</dbReference>
<name>W9GUH0_9PROT</name>
<dbReference type="OrthoDB" id="6184213at2"/>
<evidence type="ECO:0000313" key="5">
    <source>
        <dbReference type="Proteomes" id="UP000019486"/>
    </source>
</evidence>
<accession>W9GUH0</accession>
<dbReference type="InterPro" id="IPR046373">
    <property type="entry name" value="Acyl-CoA_Oxase/DH_mid-dom_sf"/>
</dbReference>
<dbReference type="SUPFAM" id="SSF47203">
    <property type="entry name" value="Acyl-CoA dehydrogenase C-terminal domain-like"/>
    <property type="match status" value="1"/>
</dbReference>
<gene>
    <name evidence="4" type="ORF">N825_17135</name>
</gene>
<evidence type="ECO:0000313" key="4">
    <source>
        <dbReference type="EMBL" id="EWY37555.1"/>
    </source>
</evidence>
<dbReference type="GO" id="GO:0050660">
    <property type="term" value="F:flavin adenine dinucleotide binding"/>
    <property type="evidence" value="ECO:0007669"/>
    <property type="project" value="InterPro"/>
</dbReference>
<dbReference type="EMBL" id="AVFL01000025">
    <property type="protein sequence ID" value="EWY37555.1"/>
    <property type="molecule type" value="Genomic_DNA"/>
</dbReference>
<dbReference type="SUPFAM" id="SSF56645">
    <property type="entry name" value="Acyl-CoA dehydrogenase NM domain-like"/>
    <property type="match status" value="1"/>
</dbReference>
<organism evidence="4 5">
    <name type="scientific">Skermanella stibiiresistens SB22</name>
    <dbReference type="NCBI Taxonomy" id="1385369"/>
    <lineage>
        <taxon>Bacteria</taxon>
        <taxon>Pseudomonadati</taxon>
        <taxon>Pseudomonadota</taxon>
        <taxon>Alphaproteobacteria</taxon>
        <taxon>Rhodospirillales</taxon>
        <taxon>Azospirillaceae</taxon>
        <taxon>Skermanella</taxon>
    </lineage>
</organism>
<keyword evidence="1" id="KW-0560">Oxidoreductase</keyword>
<feature type="domain" description="Acyl-CoA dehydrogenase/oxidase N-terminal" evidence="2">
    <location>
        <begin position="35"/>
        <end position="113"/>
    </location>
</feature>
<dbReference type="InterPro" id="IPR037069">
    <property type="entry name" value="AcylCoA_DH/ox_N_sf"/>
</dbReference>
<dbReference type="Gene3D" id="1.10.540.10">
    <property type="entry name" value="Acyl-CoA dehydrogenase/oxidase, N-terminal domain"/>
    <property type="match status" value="1"/>
</dbReference>
<dbReference type="InterPro" id="IPR009100">
    <property type="entry name" value="AcylCoA_DH/oxidase_NM_dom_sf"/>
</dbReference>
<dbReference type="InterPro" id="IPR013786">
    <property type="entry name" value="AcylCoA_DH/ox_N"/>
</dbReference>
<reference evidence="4 5" key="1">
    <citation type="submission" date="2013-08" db="EMBL/GenBank/DDBJ databases">
        <title>The genome sequence of Skermanella stibiiresistens.</title>
        <authorList>
            <person name="Zhu W."/>
            <person name="Wang G."/>
        </authorList>
    </citation>
    <scope>NUCLEOTIDE SEQUENCE [LARGE SCALE GENOMIC DNA]</scope>
    <source>
        <strain evidence="4 5">SB22</strain>
    </source>
</reference>
<feature type="domain" description="Acyl-CoA dehydrogenase C-terminal" evidence="3">
    <location>
        <begin position="238"/>
        <end position="356"/>
    </location>
</feature>
<dbReference type="InterPro" id="IPR036250">
    <property type="entry name" value="AcylCo_DH-like_C"/>
</dbReference>
<dbReference type="InterPro" id="IPR013107">
    <property type="entry name" value="Acyl-CoA_DH_C"/>
</dbReference>